<protein>
    <submittedName>
        <fullName evidence="2">Cobalamin B12-binding domain-containing protein</fullName>
    </submittedName>
</protein>
<gene>
    <name evidence="2" type="ORF">HG542_21280</name>
</gene>
<keyword evidence="3" id="KW-1185">Reference proteome</keyword>
<dbReference type="SUPFAM" id="SSF52242">
    <property type="entry name" value="Cobalamin (vitamin B12)-binding domain"/>
    <property type="match status" value="1"/>
</dbReference>
<comment type="caution">
    <text evidence="2">The sequence shown here is derived from an EMBL/GenBank/DDBJ whole genome shotgun (WGS) entry which is preliminary data.</text>
</comment>
<organism evidence="2 3">
    <name type="scientific">Streptomyces morookaense</name>
    <name type="common">Streptoverticillium morookaense</name>
    <dbReference type="NCBI Taxonomy" id="1970"/>
    <lineage>
        <taxon>Bacteria</taxon>
        <taxon>Bacillati</taxon>
        <taxon>Actinomycetota</taxon>
        <taxon>Actinomycetes</taxon>
        <taxon>Kitasatosporales</taxon>
        <taxon>Streptomycetaceae</taxon>
        <taxon>Streptomyces</taxon>
    </lineage>
</organism>
<name>A0A7Y7E8L3_STRMO</name>
<dbReference type="InterPro" id="IPR006158">
    <property type="entry name" value="Cobalamin-bd"/>
</dbReference>
<dbReference type="GO" id="GO:0031419">
    <property type="term" value="F:cobalamin binding"/>
    <property type="evidence" value="ECO:0007669"/>
    <property type="project" value="InterPro"/>
</dbReference>
<dbReference type="Pfam" id="PF02310">
    <property type="entry name" value="B12-binding"/>
    <property type="match status" value="1"/>
</dbReference>
<sequence>MSVPVRHKRRIVLSTVSSDSHTWNLVFLQLLLEEGGYEVHNLGACVPDEVLVEAVRRHRPDAVVISSVNGHGHLDGARMIRVLQADADPDVAGVPVMIGGKLGIRGAADADLAGELIAAGFRAVFTEGADPADFGRTLNELAGAGALTADEAVAA</sequence>
<dbReference type="EMBL" id="JABBXF010000047">
    <property type="protein sequence ID" value="NVK80175.1"/>
    <property type="molecule type" value="Genomic_DNA"/>
</dbReference>
<feature type="domain" description="B12-binding" evidence="1">
    <location>
        <begin position="8"/>
        <end position="148"/>
    </location>
</feature>
<accession>A0A7Y7E8L3</accession>
<evidence type="ECO:0000313" key="3">
    <source>
        <dbReference type="Proteomes" id="UP000587462"/>
    </source>
</evidence>
<dbReference type="AlphaFoldDB" id="A0A7Y7E8L3"/>
<dbReference type="InterPro" id="IPR036724">
    <property type="entry name" value="Cobalamin-bd_sf"/>
</dbReference>
<proteinExistence type="predicted"/>
<dbReference type="Gene3D" id="3.40.50.280">
    <property type="entry name" value="Cobalamin-binding domain"/>
    <property type="match status" value="1"/>
</dbReference>
<dbReference type="PROSITE" id="PS51332">
    <property type="entry name" value="B12_BINDING"/>
    <property type="match status" value="1"/>
</dbReference>
<dbReference type="GO" id="GO:0046872">
    <property type="term" value="F:metal ion binding"/>
    <property type="evidence" value="ECO:0007669"/>
    <property type="project" value="InterPro"/>
</dbReference>
<evidence type="ECO:0000313" key="2">
    <source>
        <dbReference type="EMBL" id="NVK80175.1"/>
    </source>
</evidence>
<dbReference type="Proteomes" id="UP000587462">
    <property type="component" value="Unassembled WGS sequence"/>
</dbReference>
<evidence type="ECO:0000259" key="1">
    <source>
        <dbReference type="PROSITE" id="PS51332"/>
    </source>
</evidence>
<dbReference type="RefSeq" id="WP_171083831.1">
    <property type="nucleotide sequence ID" value="NZ_BNBU01000004.1"/>
</dbReference>
<reference evidence="2 3" key="1">
    <citation type="submission" date="2020-04" db="EMBL/GenBank/DDBJ databases">
        <title>Draft Genome Sequence of Streptomyces morookaense DSM 40503, an 8-azaguanine-producing strain.</title>
        <authorList>
            <person name="Qi J."/>
            <person name="Gao J.-M."/>
        </authorList>
    </citation>
    <scope>NUCLEOTIDE SEQUENCE [LARGE SCALE GENOMIC DNA]</scope>
    <source>
        <strain evidence="2 3">DSM 40503</strain>
    </source>
</reference>